<reference evidence="5 6" key="1">
    <citation type="submission" date="2019-10" db="EMBL/GenBank/DDBJ databases">
        <title>Genome sequence of Phaeocystidibacter marisrubri JCM30614 (type strain).</title>
        <authorList>
            <person name="Bowman J.P."/>
        </authorList>
    </citation>
    <scope>NUCLEOTIDE SEQUENCE [LARGE SCALE GENOMIC DNA]</scope>
    <source>
        <strain evidence="5 6">JCM 30614</strain>
    </source>
</reference>
<proteinExistence type="predicted"/>
<evidence type="ECO:0000259" key="4">
    <source>
        <dbReference type="Pfam" id="PF18962"/>
    </source>
</evidence>
<feature type="signal peptide" evidence="3">
    <location>
        <begin position="1"/>
        <end position="20"/>
    </location>
</feature>
<dbReference type="RefSeq" id="WP_151693697.1">
    <property type="nucleotide sequence ID" value="NZ_BMGX01000001.1"/>
</dbReference>
<organism evidence="5 6">
    <name type="scientific">Phaeocystidibacter marisrubri</name>
    <dbReference type="NCBI Taxonomy" id="1577780"/>
    <lineage>
        <taxon>Bacteria</taxon>
        <taxon>Pseudomonadati</taxon>
        <taxon>Bacteroidota</taxon>
        <taxon>Flavobacteriia</taxon>
        <taxon>Flavobacteriales</taxon>
        <taxon>Phaeocystidibacteraceae</taxon>
        <taxon>Phaeocystidibacter</taxon>
    </lineage>
</organism>
<name>A0A6L3ZEY8_9FLAO</name>
<protein>
    <submittedName>
        <fullName evidence="5">T9SS type A sorting domain-containing protein</fullName>
    </submittedName>
</protein>
<dbReference type="InterPro" id="IPR026444">
    <property type="entry name" value="Secre_tail"/>
</dbReference>
<feature type="chain" id="PRO_5027087546" evidence="3">
    <location>
        <begin position="21"/>
        <end position="338"/>
    </location>
</feature>
<evidence type="ECO:0000313" key="5">
    <source>
        <dbReference type="EMBL" id="KAB2816270.1"/>
    </source>
</evidence>
<comment type="caution">
    <text evidence="5">The sequence shown here is derived from an EMBL/GenBank/DDBJ whole genome shotgun (WGS) entry which is preliminary data.</text>
</comment>
<dbReference type="OrthoDB" id="9804511at2"/>
<dbReference type="NCBIfam" id="TIGR04183">
    <property type="entry name" value="Por_Secre_tail"/>
    <property type="match status" value="1"/>
</dbReference>
<dbReference type="Proteomes" id="UP000484164">
    <property type="component" value="Unassembled WGS sequence"/>
</dbReference>
<accession>A0A6L3ZEY8</accession>
<dbReference type="Pfam" id="PF18962">
    <property type="entry name" value="Por_Secre_tail"/>
    <property type="match status" value="1"/>
</dbReference>
<evidence type="ECO:0000256" key="3">
    <source>
        <dbReference type="SAM" id="SignalP"/>
    </source>
</evidence>
<dbReference type="AlphaFoldDB" id="A0A6L3ZEY8"/>
<feature type="region of interest" description="Disordered" evidence="2">
    <location>
        <begin position="219"/>
        <end position="240"/>
    </location>
</feature>
<evidence type="ECO:0000256" key="1">
    <source>
        <dbReference type="ARBA" id="ARBA00022729"/>
    </source>
</evidence>
<evidence type="ECO:0000256" key="2">
    <source>
        <dbReference type="SAM" id="MobiDB-lite"/>
    </source>
</evidence>
<keyword evidence="1 3" id="KW-0732">Signal</keyword>
<sequence length="338" mass="36828">MRQRLLLTTALVTASLFGMAQQSVLIRHIEGTGGQITDTLDNGTVVTLDLSTDDVEQENDEVDGRYDDDLDLGWEGDPADQNVLHLGFRFVDLWIPQGASIDSAFIVVHAHEGKSAADVANITIVGEATDDALTFDETNFNDTYLLTDRPQTTAQVSWVVAEEWVIWQPYKSPNIGSIVEEIVGRPGWASGNAMAFILLGEDQGASTVENAREFTSYENIADPDDQDPQGNPGDGANHPERRPMLLVYVNGPLGTEEVVFNALNVYPNPTTEGKLNVELPSDAAASVELLNINGQVVKSHNHMGGDVIHFNVADVANGVYVLRVAQGERVYTERVILK</sequence>
<gene>
    <name evidence="5" type="ORF">F8C82_11330</name>
</gene>
<keyword evidence="6" id="KW-1185">Reference proteome</keyword>
<feature type="domain" description="Secretion system C-terminal sorting" evidence="4">
    <location>
        <begin position="265"/>
        <end position="336"/>
    </location>
</feature>
<dbReference type="EMBL" id="WBVQ01000002">
    <property type="protein sequence ID" value="KAB2816270.1"/>
    <property type="molecule type" value="Genomic_DNA"/>
</dbReference>
<evidence type="ECO:0000313" key="6">
    <source>
        <dbReference type="Proteomes" id="UP000484164"/>
    </source>
</evidence>